<dbReference type="InterPro" id="IPR025427">
    <property type="entry name" value="DUF4160"/>
</dbReference>
<dbReference type="AlphaFoldDB" id="A0A9X2ZTT5"/>
<evidence type="ECO:0000313" key="1">
    <source>
        <dbReference type="EMBL" id="MCS3711151.1"/>
    </source>
</evidence>
<name>A0A9X2ZTT5_9BACT</name>
<evidence type="ECO:0000313" key="2">
    <source>
        <dbReference type="Proteomes" id="UP001155057"/>
    </source>
</evidence>
<organism evidence="1 2">
    <name type="scientific">Salinibacter ruber</name>
    <dbReference type="NCBI Taxonomy" id="146919"/>
    <lineage>
        <taxon>Bacteria</taxon>
        <taxon>Pseudomonadati</taxon>
        <taxon>Rhodothermota</taxon>
        <taxon>Rhodothermia</taxon>
        <taxon>Rhodothermales</taxon>
        <taxon>Salinibacteraceae</taxon>
        <taxon>Salinibacter</taxon>
    </lineage>
</organism>
<dbReference type="Pfam" id="PF13711">
    <property type="entry name" value="DUF4160"/>
    <property type="match status" value="1"/>
</dbReference>
<evidence type="ECO:0008006" key="3">
    <source>
        <dbReference type="Google" id="ProtNLM"/>
    </source>
</evidence>
<sequence>MPELCRFYGVRIKMYYDDHNPPHFHAEYGGDEALISIDTLDVIAGDLPSRALGLVYEWAGKHRAELREAWKRAKNLEPTGKIEPLE</sequence>
<proteinExistence type="predicted"/>
<reference evidence="1" key="1">
    <citation type="submission" date="2022-08" db="EMBL/GenBank/DDBJ databases">
        <title>Genomic Encyclopedia of Type Strains, Phase V (KMG-V): Genome sequencing to study the core and pangenomes of soil and plant-associated prokaryotes.</title>
        <authorList>
            <person name="Whitman W."/>
        </authorList>
    </citation>
    <scope>NUCLEOTIDE SEQUENCE</scope>
    <source>
        <strain evidence="1">SP3049</strain>
    </source>
</reference>
<accession>A0A9X2ZTT5</accession>
<dbReference type="Proteomes" id="UP001155057">
    <property type="component" value="Unassembled WGS sequence"/>
</dbReference>
<dbReference type="RefSeq" id="WP_118829017.1">
    <property type="nucleotide sequence ID" value="NZ_CALTSG010000008.1"/>
</dbReference>
<protein>
    <recommendedName>
        <fullName evidence="3">Transcriptional regulator</fullName>
    </recommendedName>
</protein>
<gene>
    <name evidence="1" type="ORF">GGP61_002782</name>
</gene>
<dbReference type="EMBL" id="JANUAE010000011">
    <property type="protein sequence ID" value="MCS3711151.1"/>
    <property type="molecule type" value="Genomic_DNA"/>
</dbReference>
<comment type="caution">
    <text evidence="1">The sequence shown here is derived from an EMBL/GenBank/DDBJ whole genome shotgun (WGS) entry which is preliminary data.</text>
</comment>